<proteinExistence type="predicted"/>
<dbReference type="OrthoDB" id="773198at2"/>
<dbReference type="EMBL" id="CP019344">
    <property type="protein sequence ID" value="ARN76781.1"/>
    <property type="molecule type" value="Genomic_DNA"/>
</dbReference>
<accession>A0A1W6MGQ0</accession>
<evidence type="ECO:0000313" key="1">
    <source>
        <dbReference type="EMBL" id="ARN76781.1"/>
    </source>
</evidence>
<dbReference type="Proteomes" id="UP000193431">
    <property type="component" value="Chromosome"/>
</dbReference>
<name>A0A1W6MGQ0_9FLAO</name>
<dbReference type="STRING" id="331648.BST97_01500"/>
<dbReference type="AlphaFoldDB" id="A0A1W6MGQ0"/>
<sequence length="80" mass="9672">MNLEARKIEFVQEFLRLQNEEIVIMLEQILRKRKTELLEENLKPMSMEQYNAEMDQAESDSENGRMIEVNDLKVKIEKWN</sequence>
<protein>
    <submittedName>
        <fullName evidence="1">Uncharacterized protein</fullName>
    </submittedName>
</protein>
<reference evidence="1 2" key="1">
    <citation type="submission" date="2016-11" db="EMBL/GenBank/DDBJ databases">
        <title>Trade-off between light-utilization and light-protection in marine flavobacteria.</title>
        <authorList>
            <person name="Kumagai Y."/>
        </authorList>
    </citation>
    <scope>NUCLEOTIDE SEQUENCE [LARGE SCALE GENOMIC DNA]</scope>
    <source>
        <strain evidence="1 2">JCM 13191</strain>
    </source>
</reference>
<evidence type="ECO:0000313" key="2">
    <source>
        <dbReference type="Proteomes" id="UP000193431"/>
    </source>
</evidence>
<organism evidence="1 2">
    <name type="scientific">Nonlabens spongiae</name>
    <dbReference type="NCBI Taxonomy" id="331648"/>
    <lineage>
        <taxon>Bacteria</taxon>
        <taxon>Pseudomonadati</taxon>
        <taxon>Bacteroidota</taxon>
        <taxon>Flavobacteriia</taxon>
        <taxon>Flavobacteriales</taxon>
        <taxon>Flavobacteriaceae</taxon>
        <taxon>Nonlabens</taxon>
    </lineage>
</organism>
<gene>
    <name evidence="1" type="ORF">BST97_01500</name>
</gene>
<dbReference type="RefSeq" id="WP_085765581.1">
    <property type="nucleotide sequence ID" value="NZ_CP019344.1"/>
</dbReference>
<keyword evidence="2" id="KW-1185">Reference proteome</keyword>